<dbReference type="GO" id="GO:0005794">
    <property type="term" value="C:Golgi apparatus"/>
    <property type="evidence" value="ECO:0007669"/>
    <property type="project" value="TreeGrafter"/>
</dbReference>
<dbReference type="InterPro" id="IPR029962">
    <property type="entry name" value="TBL"/>
</dbReference>
<gene>
    <name evidence="3" type="ORF">JCGZ_01246</name>
</gene>
<evidence type="ECO:0000256" key="1">
    <source>
        <dbReference type="ARBA" id="ARBA00007727"/>
    </source>
</evidence>
<comment type="similarity">
    <text evidence="1">Belongs to the PC-esterase family. TBL subfamily.</text>
</comment>
<dbReference type="GO" id="GO:0016413">
    <property type="term" value="F:O-acetyltransferase activity"/>
    <property type="evidence" value="ECO:0007669"/>
    <property type="project" value="InterPro"/>
</dbReference>
<protein>
    <recommendedName>
        <fullName evidence="2">Trichome birefringence-like C-terminal domain-containing protein</fullName>
    </recommendedName>
</protein>
<proteinExistence type="inferred from homology"/>
<dbReference type="AlphaFoldDB" id="A0A067L8I7"/>
<dbReference type="InterPro" id="IPR026057">
    <property type="entry name" value="TBL_C"/>
</dbReference>
<feature type="domain" description="Trichome birefringence-like C-terminal" evidence="2">
    <location>
        <begin position="23"/>
        <end position="298"/>
    </location>
</feature>
<name>A0A067L8I7_JATCU</name>
<dbReference type="STRING" id="180498.A0A067L8I7"/>
<dbReference type="PANTHER" id="PTHR32285:SF198">
    <property type="entry name" value="TRICHOME BIREFRINGENCE-LIKE N-TERMINAL DOMAIN-CONTAINING PROTEIN"/>
    <property type="match status" value="1"/>
</dbReference>
<evidence type="ECO:0000313" key="3">
    <source>
        <dbReference type="EMBL" id="KDP44746.1"/>
    </source>
</evidence>
<evidence type="ECO:0000259" key="2">
    <source>
        <dbReference type="Pfam" id="PF13839"/>
    </source>
</evidence>
<reference evidence="3 4" key="1">
    <citation type="journal article" date="2014" name="PLoS ONE">
        <title>Global Analysis of Gene Expression Profiles in Physic Nut (Jatropha curcas L.) Seedlings Exposed to Salt Stress.</title>
        <authorList>
            <person name="Zhang L."/>
            <person name="Zhang C."/>
            <person name="Wu P."/>
            <person name="Chen Y."/>
            <person name="Li M."/>
            <person name="Jiang H."/>
            <person name="Wu G."/>
        </authorList>
    </citation>
    <scope>NUCLEOTIDE SEQUENCE [LARGE SCALE GENOMIC DNA]</scope>
    <source>
        <strain evidence="4">cv. GZQX0401</strain>
        <tissue evidence="3">Young leaves</tissue>
    </source>
</reference>
<evidence type="ECO:0000313" key="4">
    <source>
        <dbReference type="Proteomes" id="UP000027138"/>
    </source>
</evidence>
<organism evidence="3 4">
    <name type="scientific">Jatropha curcas</name>
    <name type="common">Barbados nut</name>
    <dbReference type="NCBI Taxonomy" id="180498"/>
    <lineage>
        <taxon>Eukaryota</taxon>
        <taxon>Viridiplantae</taxon>
        <taxon>Streptophyta</taxon>
        <taxon>Embryophyta</taxon>
        <taxon>Tracheophyta</taxon>
        <taxon>Spermatophyta</taxon>
        <taxon>Magnoliopsida</taxon>
        <taxon>eudicotyledons</taxon>
        <taxon>Gunneridae</taxon>
        <taxon>Pentapetalae</taxon>
        <taxon>rosids</taxon>
        <taxon>fabids</taxon>
        <taxon>Malpighiales</taxon>
        <taxon>Euphorbiaceae</taxon>
        <taxon>Crotonoideae</taxon>
        <taxon>Jatropheae</taxon>
        <taxon>Jatropha</taxon>
    </lineage>
</organism>
<dbReference type="OrthoDB" id="1932925at2759"/>
<sequence length="304" mass="35047">MEEWILCIRTGDGSLETVICPRKRLMFVGDSLHHQQWQSMICLVQSVIPPHKKSLISYSDSLTVFKIEDYNATIEFYWAPFLVESNSDSLANRNGKSDRMIMAESISKHGNNWKDVDYLIFNSYIWWMTSIYTKVLRGPLADAAMEYDEVELPIAYERVLRTWAKWVEENVNPKQTSVFFSSMSPTHIKSLDWDNPDGIKCAKETTPILNRTKPLEVGTNHQLFNIAVNVTQSMKIPVYFLNITSLSEYRKDAHTSIYTAVDGKLLLPEQKSDPAKYADCLHWCLPGLPDTWNELLYTRIVSFS</sequence>
<accession>A0A067L8I7</accession>
<dbReference type="PANTHER" id="PTHR32285">
    <property type="entry name" value="PROTEIN TRICHOME BIREFRINGENCE-LIKE 9-RELATED"/>
    <property type="match status" value="1"/>
</dbReference>
<dbReference type="Proteomes" id="UP000027138">
    <property type="component" value="Unassembled WGS sequence"/>
</dbReference>
<dbReference type="EMBL" id="KK914240">
    <property type="protein sequence ID" value="KDP44746.1"/>
    <property type="molecule type" value="Genomic_DNA"/>
</dbReference>
<keyword evidence="4" id="KW-1185">Reference proteome</keyword>
<dbReference type="Pfam" id="PF13839">
    <property type="entry name" value="PC-Esterase"/>
    <property type="match status" value="1"/>
</dbReference>